<dbReference type="EMBL" id="WTPW01000005">
    <property type="protein sequence ID" value="KAF0561854.1"/>
    <property type="molecule type" value="Genomic_DNA"/>
</dbReference>
<dbReference type="InterPro" id="IPR046530">
    <property type="entry name" value="BIM1-like_dom"/>
</dbReference>
<gene>
    <name evidence="3" type="ORF">F8M41_017414</name>
</gene>
<organism evidence="3 4">
    <name type="scientific">Gigaspora margarita</name>
    <dbReference type="NCBI Taxonomy" id="4874"/>
    <lineage>
        <taxon>Eukaryota</taxon>
        <taxon>Fungi</taxon>
        <taxon>Fungi incertae sedis</taxon>
        <taxon>Mucoromycota</taxon>
        <taxon>Glomeromycotina</taxon>
        <taxon>Glomeromycetes</taxon>
        <taxon>Diversisporales</taxon>
        <taxon>Gigasporaceae</taxon>
        <taxon>Gigaspora</taxon>
    </lineage>
</organism>
<name>A0A8H4B5H6_GIGMA</name>
<feature type="signal peptide" evidence="1">
    <location>
        <begin position="1"/>
        <end position="19"/>
    </location>
</feature>
<dbReference type="AlphaFoldDB" id="A0A8H4B5H6"/>
<evidence type="ECO:0000313" key="3">
    <source>
        <dbReference type="EMBL" id="KAF0561854.1"/>
    </source>
</evidence>
<evidence type="ECO:0000259" key="2">
    <source>
        <dbReference type="Pfam" id="PF20238"/>
    </source>
</evidence>
<evidence type="ECO:0000313" key="4">
    <source>
        <dbReference type="Proteomes" id="UP000439903"/>
    </source>
</evidence>
<protein>
    <submittedName>
        <fullName evidence="3">Cytokine inducing-glycoprotein</fullName>
    </submittedName>
</protein>
<dbReference type="Proteomes" id="UP000439903">
    <property type="component" value="Unassembled WGS sequence"/>
</dbReference>
<reference evidence="3 4" key="1">
    <citation type="journal article" date="2019" name="Environ. Microbiol.">
        <title>At the nexus of three kingdoms: the genome of the mycorrhizal fungus Gigaspora margarita provides insights into plant, endobacterial and fungal interactions.</title>
        <authorList>
            <person name="Venice F."/>
            <person name="Ghignone S."/>
            <person name="Salvioli di Fossalunga A."/>
            <person name="Amselem J."/>
            <person name="Novero M."/>
            <person name="Xianan X."/>
            <person name="Sedzielewska Toro K."/>
            <person name="Morin E."/>
            <person name="Lipzen A."/>
            <person name="Grigoriev I.V."/>
            <person name="Henrissat B."/>
            <person name="Martin F.M."/>
            <person name="Bonfante P."/>
        </authorList>
    </citation>
    <scope>NUCLEOTIDE SEQUENCE [LARGE SCALE GENOMIC DNA]</scope>
    <source>
        <strain evidence="3 4">BEG34</strain>
    </source>
</reference>
<keyword evidence="4" id="KW-1185">Reference proteome</keyword>
<keyword evidence="1" id="KW-0732">Signal</keyword>
<accession>A0A8H4B5H6</accession>
<dbReference type="OrthoDB" id="2394220at2759"/>
<evidence type="ECO:0000256" key="1">
    <source>
        <dbReference type="SAM" id="SignalP"/>
    </source>
</evidence>
<dbReference type="Pfam" id="PF20238">
    <property type="entry name" value="BIM1-like_dom"/>
    <property type="match status" value="1"/>
</dbReference>
<feature type="domain" description="Copper acquisition factor BIM1-like" evidence="2">
    <location>
        <begin position="18"/>
        <end position="149"/>
    </location>
</feature>
<feature type="chain" id="PRO_5034334109" evidence="1">
    <location>
        <begin position="20"/>
        <end position="152"/>
    </location>
</feature>
<sequence length="152" mass="16758">MKSFIFGIFFALLLNFVNAHYRLLLPRPRGDGDCDIGAPCGNKYSEINMTTISSFPIKGYSILKQGHPINGTLFYLYSNDGGAKFNPVAESRFYNVTNLSGENLMTFIDLTKAGATVGTQGILQTYFISGNDTSPTNTTWYQCADIKIITVN</sequence>
<comment type="caution">
    <text evidence="3">The sequence shown here is derived from an EMBL/GenBank/DDBJ whole genome shotgun (WGS) entry which is preliminary data.</text>
</comment>
<proteinExistence type="predicted"/>